<accession>A0A0D1WP45</accession>
<sequence>MSSSQKPLALMAIIHPKTEEKRKQILSLLPKDFFRAPATNCTTWCYLSPSTRKGALKGLFPPSSPPIIIGLEIYTSPASLGYVQNASEFKSFMAQVESQDLYAKDEDQTAWYPTAGFLARSSTQTPPAGIAVLAKFVAKDGAENTKKLVEVLGNYCNWVRDNEPTTLTYCVLTRPKAPNEVLLFERYQDLAAIGAHGKTKEFKNMFKGTGPYLQGKLTRLEEFEEIDGSFVSNQPGGGASQPKL</sequence>
<protein>
    <recommendedName>
        <fullName evidence="1">ABM domain-containing protein</fullName>
    </recommendedName>
</protein>
<dbReference type="Proteomes" id="UP000054302">
    <property type="component" value="Unassembled WGS sequence"/>
</dbReference>
<dbReference type="PANTHER" id="PTHR40624:SF1">
    <property type="entry name" value="BIOSYNTHESIS MONOOXYGENASE, PUTATIVE (AFU_ORTHOLOGUE AFUA_1G12025)-RELATED"/>
    <property type="match status" value="1"/>
</dbReference>
<dbReference type="OrthoDB" id="10011777at2759"/>
<dbReference type="OMA" id="ELTTYTY"/>
<dbReference type="InterPro" id="IPR011008">
    <property type="entry name" value="Dimeric_a/b-barrel"/>
</dbReference>
<dbReference type="GeneID" id="27323288"/>
<dbReference type="Pfam" id="PF03992">
    <property type="entry name" value="ABM"/>
    <property type="match status" value="1"/>
</dbReference>
<proteinExistence type="predicted"/>
<name>A0A0D1WP45_EXOME</name>
<dbReference type="AlphaFoldDB" id="A0A0D1WP45"/>
<feature type="domain" description="ABM" evidence="1">
    <location>
        <begin position="130"/>
        <end position="223"/>
    </location>
</feature>
<dbReference type="RefSeq" id="XP_016222409.1">
    <property type="nucleotide sequence ID" value="XM_016370116.1"/>
</dbReference>
<dbReference type="InterPro" id="IPR007138">
    <property type="entry name" value="ABM_dom"/>
</dbReference>
<keyword evidence="3" id="KW-1185">Reference proteome</keyword>
<organism evidence="2 3">
    <name type="scientific">Exophiala mesophila</name>
    <name type="common">Black yeast-like fungus</name>
    <dbReference type="NCBI Taxonomy" id="212818"/>
    <lineage>
        <taxon>Eukaryota</taxon>
        <taxon>Fungi</taxon>
        <taxon>Dikarya</taxon>
        <taxon>Ascomycota</taxon>
        <taxon>Pezizomycotina</taxon>
        <taxon>Eurotiomycetes</taxon>
        <taxon>Chaetothyriomycetidae</taxon>
        <taxon>Chaetothyriales</taxon>
        <taxon>Herpotrichiellaceae</taxon>
        <taxon>Exophiala</taxon>
    </lineage>
</organism>
<dbReference type="PANTHER" id="PTHR40624">
    <property type="entry name" value="BIOSYNTHESIS MONOOXYGENASE, PUTATIVE (AFU_ORTHOLOGUE AFUA_1G12025)-RELATED"/>
    <property type="match status" value="1"/>
</dbReference>
<gene>
    <name evidence="2" type="ORF">PV10_05443</name>
</gene>
<evidence type="ECO:0000313" key="2">
    <source>
        <dbReference type="EMBL" id="KIV90835.1"/>
    </source>
</evidence>
<reference evidence="2 3" key="1">
    <citation type="submission" date="2015-01" db="EMBL/GenBank/DDBJ databases">
        <title>The Genome Sequence of Exophiala mesophila CBS40295.</title>
        <authorList>
            <consortium name="The Broad Institute Genomics Platform"/>
            <person name="Cuomo C."/>
            <person name="de Hoog S."/>
            <person name="Gorbushina A."/>
            <person name="Stielow B."/>
            <person name="Teixiera M."/>
            <person name="Abouelleil A."/>
            <person name="Chapman S.B."/>
            <person name="Priest M."/>
            <person name="Young S.K."/>
            <person name="Wortman J."/>
            <person name="Nusbaum C."/>
            <person name="Birren B."/>
        </authorList>
    </citation>
    <scope>NUCLEOTIDE SEQUENCE [LARGE SCALE GENOMIC DNA]</scope>
    <source>
        <strain evidence="2 3">CBS 40295</strain>
    </source>
</reference>
<evidence type="ECO:0000259" key="1">
    <source>
        <dbReference type="PROSITE" id="PS51725"/>
    </source>
</evidence>
<evidence type="ECO:0000313" key="3">
    <source>
        <dbReference type="Proteomes" id="UP000054302"/>
    </source>
</evidence>
<dbReference type="HOGENOM" id="CLU_1323635_0_0_1"/>
<dbReference type="VEuPathDB" id="FungiDB:PV10_05443"/>
<dbReference type="SUPFAM" id="SSF54909">
    <property type="entry name" value="Dimeric alpha+beta barrel"/>
    <property type="match status" value="1"/>
</dbReference>
<dbReference type="PROSITE" id="PS51725">
    <property type="entry name" value="ABM"/>
    <property type="match status" value="1"/>
</dbReference>
<dbReference type="Gene3D" id="3.30.70.100">
    <property type="match status" value="1"/>
</dbReference>
<dbReference type="EMBL" id="KN847523">
    <property type="protein sequence ID" value="KIV90835.1"/>
    <property type="molecule type" value="Genomic_DNA"/>
</dbReference>